<dbReference type="Pfam" id="PF00364">
    <property type="entry name" value="Biotin_lipoyl"/>
    <property type="match status" value="1"/>
</dbReference>
<evidence type="ECO:0000256" key="6">
    <source>
        <dbReference type="ARBA" id="ARBA00022679"/>
    </source>
</evidence>
<comment type="function">
    <text evidence="2">E2 component of the 2-oxoglutarate dehydrogenase (OGDH) complex which catalyzes the second step in the conversion of 2-oxoglutarate to succinyl-CoA and CO(2).</text>
</comment>
<dbReference type="InterPro" id="IPR036625">
    <property type="entry name" value="E3-bd_dom_sf"/>
</dbReference>
<evidence type="ECO:0000259" key="13">
    <source>
        <dbReference type="PROSITE" id="PS51826"/>
    </source>
</evidence>
<evidence type="ECO:0000256" key="1">
    <source>
        <dbReference type="ARBA" id="ARBA00001938"/>
    </source>
</evidence>
<organism evidence="14 15">
    <name type="scientific">Brucella pseudogrignonensis</name>
    <dbReference type="NCBI Taxonomy" id="419475"/>
    <lineage>
        <taxon>Bacteria</taxon>
        <taxon>Pseudomonadati</taxon>
        <taxon>Pseudomonadota</taxon>
        <taxon>Alphaproteobacteria</taxon>
        <taxon>Hyphomicrobiales</taxon>
        <taxon>Brucellaceae</taxon>
        <taxon>Brucella/Ochrobactrum group</taxon>
        <taxon>Brucella</taxon>
    </lineage>
</organism>
<keyword evidence="15" id="KW-1185">Reference proteome</keyword>
<feature type="domain" description="Peripheral subunit-binding (PSBD)" evidence="13">
    <location>
        <begin position="149"/>
        <end position="186"/>
    </location>
</feature>
<dbReference type="Gene3D" id="3.30.559.10">
    <property type="entry name" value="Chloramphenicol acetyltransferase-like domain"/>
    <property type="match status" value="1"/>
</dbReference>
<feature type="domain" description="Lipoyl-binding" evidence="12">
    <location>
        <begin position="3"/>
        <end position="78"/>
    </location>
</feature>
<dbReference type="Pfam" id="PF02817">
    <property type="entry name" value="E3_binding"/>
    <property type="match status" value="1"/>
</dbReference>
<evidence type="ECO:0000259" key="12">
    <source>
        <dbReference type="PROSITE" id="PS50968"/>
    </source>
</evidence>
<dbReference type="GO" id="GO:0031405">
    <property type="term" value="F:lipoic acid binding"/>
    <property type="evidence" value="ECO:0007669"/>
    <property type="project" value="TreeGrafter"/>
</dbReference>
<evidence type="ECO:0000256" key="5">
    <source>
        <dbReference type="ARBA" id="ARBA00011666"/>
    </source>
</evidence>
<dbReference type="RefSeq" id="WP_094544727.1">
    <property type="nucleotide sequence ID" value="NZ_JBHEEM010000025.1"/>
</dbReference>
<evidence type="ECO:0000256" key="7">
    <source>
        <dbReference type="ARBA" id="ARBA00022823"/>
    </source>
</evidence>
<dbReference type="GO" id="GO:0004149">
    <property type="term" value="F:dihydrolipoyllysine-residue succinyltransferase activity"/>
    <property type="evidence" value="ECO:0007669"/>
    <property type="project" value="UniProtKB-EC"/>
</dbReference>
<dbReference type="FunFam" id="3.30.559.10:FF:000007">
    <property type="entry name" value="Dihydrolipoamide acetyltransferase component of pyruvate dehydrogenase complex"/>
    <property type="match status" value="1"/>
</dbReference>
<dbReference type="InterPro" id="IPR004167">
    <property type="entry name" value="PSBD"/>
</dbReference>
<evidence type="ECO:0000256" key="10">
    <source>
        <dbReference type="RuleBase" id="RU003423"/>
    </source>
</evidence>
<reference evidence="14 15" key="1">
    <citation type="submission" date="2017-07" db="EMBL/GenBank/DDBJ databases">
        <title>Phylogenetic study on the rhizospheric bacterium Ochrobactrum sp. A44.</title>
        <authorList>
            <person name="Krzyzanowska D.M."/>
            <person name="Ossowicki A."/>
            <person name="Rajewska M."/>
            <person name="Maciag T."/>
            <person name="Kaczynski Z."/>
            <person name="Czerwicka M."/>
            <person name="Jafra S."/>
        </authorList>
    </citation>
    <scope>NUCLEOTIDE SEQUENCE [LARGE SCALE GENOMIC DNA]</scope>
    <source>
        <strain evidence="14 15">CCUG 30717</strain>
    </source>
</reference>
<dbReference type="Pfam" id="PF00198">
    <property type="entry name" value="2-oxoacid_dh"/>
    <property type="match status" value="1"/>
</dbReference>
<accession>A0A256G2X1</accession>
<comment type="caution">
    <text evidence="14">The sequence shown here is derived from an EMBL/GenBank/DDBJ whole genome shotgun (WGS) entry which is preliminary data.</text>
</comment>
<dbReference type="PROSITE" id="PS50968">
    <property type="entry name" value="BIOTINYL_LIPOYL"/>
    <property type="match status" value="1"/>
</dbReference>
<dbReference type="AlphaFoldDB" id="A0A256G2X1"/>
<keyword evidence="7 10" id="KW-0450">Lipoyl</keyword>
<dbReference type="PANTHER" id="PTHR43178:SF5">
    <property type="entry name" value="LIPOAMIDE ACYLTRANSFERASE COMPONENT OF BRANCHED-CHAIN ALPHA-KETO ACID DEHYDROGENASE COMPLEX, MITOCHONDRIAL"/>
    <property type="match status" value="1"/>
</dbReference>
<keyword evidence="8 10" id="KW-0012">Acyltransferase</keyword>
<dbReference type="GO" id="GO:0016407">
    <property type="term" value="F:acetyltransferase activity"/>
    <property type="evidence" value="ECO:0007669"/>
    <property type="project" value="TreeGrafter"/>
</dbReference>
<dbReference type="SUPFAM" id="SSF51230">
    <property type="entry name" value="Single hybrid motif"/>
    <property type="match status" value="1"/>
</dbReference>
<evidence type="ECO:0000256" key="8">
    <source>
        <dbReference type="ARBA" id="ARBA00023315"/>
    </source>
</evidence>
<dbReference type="InterPro" id="IPR001078">
    <property type="entry name" value="2-oxoacid_DH_actylTfrase"/>
</dbReference>
<comment type="catalytic activity">
    <reaction evidence="9">
        <text>N(6)-[(R)-dihydrolipoyl]-L-lysyl-[protein] + succinyl-CoA = N(6)-[(R)-S(8)-succinyldihydrolipoyl]-L-lysyl-[protein] + CoA</text>
        <dbReference type="Rhea" id="RHEA:15213"/>
        <dbReference type="Rhea" id="RHEA-COMP:10475"/>
        <dbReference type="Rhea" id="RHEA-COMP:20092"/>
        <dbReference type="ChEBI" id="CHEBI:57287"/>
        <dbReference type="ChEBI" id="CHEBI:57292"/>
        <dbReference type="ChEBI" id="CHEBI:83100"/>
        <dbReference type="ChEBI" id="CHEBI:83120"/>
        <dbReference type="EC" id="2.3.1.61"/>
    </reaction>
</comment>
<dbReference type="EMBL" id="NNRM01000049">
    <property type="protein sequence ID" value="OYR21001.1"/>
    <property type="molecule type" value="Genomic_DNA"/>
</dbReference>
<evidence type="ECO:0000313" key="14">
    <source>
        <dbReference type="EMBL" id="OYR21001.1"/>
    </source>
</evidence>
<dbReference type="InterPro" id="IPR023213">
    <property type="entry name" value="CAT-like_dom_sf"/>
</dbReference>
<keyword evidence="6 10" id="KW-0808">Transferase</keyword>
<gene>
    <name evidence="14" type="primary">bkdB</name>
    <name evidence="14" type="ORF">CEV34_5173</name>
</gene>
<evidence type="ECO:0000256" key="11">
    <source>
        <dbReference type="SAM" id="MobiDB-lite"/>
    </source>
</evidence>
<dbReference type="Proteomes" id="UP000216188">
    <property type="component" value="Unassembled WGS sequence"/>
</dbReference>
<dbReference type="STRING" id="419475.A8A54_13965"/>
<proteinExistence type="inferred from homology"/>
<dbReference type="InterPro" id="IPR003016">
    <property type="entry name" value="2-oxoA_DH_lipoyl-BS"/>
</dbReference>
<dbReference type="PROSITE" id="PS00189">
    <property type="entry name" value="LIPOYL"/>
    <property type="match status" value="1"/>
</dbReference>
<dbReference type="PROSITE" id="PS51826">
    <property type="entry name" value="PSBD"/>
    <property type="match status" value="1"/>
</dbReference>
<sequence>MAHFAIKLPDVGEGVAEAELVEWHVKVGDIVREDDLLAAVMTDKATVEIPSSRSGKVIAVNGEIGEKIAVGSELVRLEIEGGSSEQKAEAPEPVAAAPAESLTPPAASADAPVLLQTPVPPKPAALKKETSSRAFAGAGPVRAEGEKPLATPSVRLRARDAGIDLRRVKGSGPAGRITHEDLDAFFQTESGAASAVSGYVADTSINEIKVIGLRRKIAERMAEAKRHIPHITIVEEVDVTQLEDLRTGLNNEKKEGRPRLTLLPFVIRTIVKAVKEQPGLNAHFDDEADIIRQFGGVHVGIATQTPNGLIVPVVRHAESLSVFTAASEFVRVTEAARNGTAKREELTGSTITITSLGPLGAIATTPIINRPEVAIIGINKMAVRPMWDGTQFVPRKMMNLSCSFDHRVIDGWDAAVFVQKLKSLLETPAMIFVEG</sequence>
<dbReference type="SUPFAM" id="SSF52777">
    <property type="entry name" value="CoA-dependent acyltransferases"/>
    <property type="match status" value="1"/>
</dbReference>
<evidence type="ECO:0000256" key="9">
    <source>
        <dbReference type="ARBA" id="ARBA00052761"/>
    </source>
</evidence>
<dbReference type="SUPFAM" id="SSF47005">
    <property type="entry name" value="Peripheral subunit-binding domain of 2-oxo acid dehydrogenase complex"/>
    <property type="match status" value="1"/>
</dbReference>
<dbReference type="EC" id="2.3.1.-" evidence="10"/>
<comment type="subunit">
    <text evidence="5">Forms a 24-polypeptide structural core with octahedral symmetry. Part of the 2-oxoglutarate dehydrogenase (OGDH) complex composed of E1 (2-oxoglutarate dehydrogenase), E2 (dihydrolipoamide succinyltransferase) and E3 (dihydrolipoamide dehydrogenase); the complex contains multiple copies of the three enzymatic components (E1, E2 and E3).</text>
</comment>
<dbReference type="InterPro" id="IPR050743">
    <property type="entry name" value="2-oxoacid_DH_E2_comp"/>
</dbReference>
<evidence type="ECO:0000256" key="2">
    <source>
        <dbReference type="ARBA" id="ARBA00004052"/>
    </source>
</evidence>
<dbReference type="Gene3D" id="4.10.320.10">
    <property type="entry name" value="E3-binding domain"/>
    <property type="match status" value="1"/>
</dbReference>
<comment type="pathway">
    <text evidence="3">Amino-acid degradation; L-lysine degradation via saccharopine pathway; glutaryl-CoA from L-lysine: step 6/6.</text>
</comment>
<evidence type="ECO:0000313" key="15">
    <source>
        <dbReference type="Proteomes" id="UP000216188"/>
    </source>
</evidence>
<dbReference type="Gene3D" id="2.40.50.100">
    <property type="match status" value="1"/>
</dbReference>
<comment type="similarity">
    <text evidence="4 10">Belongs to the 2-oxoacid dehydrogenase family.</text>
</comment>
<protein>
    <recommendedName>
        <fullName evidence="10">Dihydrolipoamide acetyltransferase component of pyruvate dehydrogenase complex</fullName>
        <ecNumber evidence="10">2.3.1.-</ecNumber>
    </recommendedName>
</protein>
<feature type="compositionally biased region" description="Low complexity" evidence="11">
    <location>
        <begin position="91"/>
        <end position="100"/>
    </location>
</feature>
<dbReference type="PANTHER" id="PTHR43178">
    <property type="entry name" value="DIHYDROLIPOAMIDE ACETYLTRANSFERASE COMPONENT OF PYRUVATE DEHYDROGENASE COMPLEX"/>
    <property type="match status" value="1"/>
</dbReference>
<name>A0A256G2X1_9HYPH</name>
<evidence type="ECO:0000256" key="4">
    <source>
        <dbReference type="ARBA" id="ARBA00007317"/>
    </source>
</evidence>
<evidence type="ECO:0000256" key="3">
    <source>
        <dbReference type="ARBA" id="ARBA00005145"/>
    </source>
</evidence>
<dbReference type="GO" id="GO:0005737">
    <property type="term" value="C:cytoplasm"/>
    <property type="evidence" value="ECO:0007669"/>
    <property type="project" value="TreeGrafter"/>
</dbReference>
<dbReference type="InterPro" id="IPR011053">
    <property type="entry name" value="Single_hybrid_motif"/>
</dbReference>
<dbReference type="CDD" id="cd06849">
    <property type="entry name" value="lipoyl_domain"/>
    <property type="match status" value="1"/>
</dbReference>
<feature type="region of interest" description="Disordered" evidence="11">
    <location>
        <begin position="81"/>
        <end position="145"/>
    </location>
</feature>
<comment type="cofactor">
    <cofactor evidence="1 10">
        <name>(R)-lipoate</name>
        <dbReference type="ChEBI" id="CHEBI:83088"/>
    </cofactor>
</comment>
<dbReference type="InterPro" id="IPR000089">
    <property type="entry name" value="Biotin_lipoyl"/>
</dbReference>